<reference evidence="1 2" key="1">
    <citation type="submission" date="2021-01" db="EMBL/GenBank/DDBJ databases">
        <title>Entomomonas sp. F2A isolated from a house cricket (Acheta domesticus).</title>
        <authorList>
            <person name="Spergser J."/>
            <person name="Busse H.-J."/>
        </authorList>
    </citation>
    <scope>NUCLEOTIDE SEQUENCE [LARGE SCALE GENOMIC DNA]</scope>
    <source>
        <strain evidence="1 2">F2A</strain>
    </source>
</reference>
<dbReference type="EMBL" id="CP067393">
    <property type="protein sequence ID" value="QQP86953.1"/>
    <property type="molecule type" value="Genomic_DNA"/>
</dbReference>
<proteinExistence type="predicted"/>
<dbReference type="Pfam" id="PF11041">
    <property type="entry name" value="Phage_Wedge1"/>
    <property type="match status" value="1"/>
</dbReference>
<dbReference type="AlphaFoldDB" id="A0A974NHX1"/>
<name>A0A974NHX1_9GAMM</name>
<dbReference type="RefSeq" id="WP_201095469.1">
    <property type="nucleotide sequence ID" value="NZ_CP067393.1"/>
</dbReference>
<dbReference type="KEGG" id="eaz:JHT90_06825"/>
<dbReference type="InterPro" id="IPR021283">
    <property type="entry name" value="Phage_Wedge1"/>
</dbReference>
<organism evidence="1 2">
    <name type="scientific">Entomomonas asaccharolytica</name>
    <dbReference type="NCBI Taxonomy" id="2785331"/>
    <lineage>
        <taxon>Bacteria</taxon>
        <taxon>Pseudomonadati</taxon>
        <taxon>Pseudomonadota</taxon>
        <taxon>Gammaproteobacteria</taxon>
        <taxon>Pseudomonadales</taxon>
        <taxon>Pseudomonadaceae</taxon>
        <taxon>Entomomonas</taxon>
    </lineage>
</organism>
<accession>A0A974NHX1</accession>
<protein>
    <submittedName>
        <fullName evidence="1">DUF2612 domain-containing protein</fullName>
    </submittedName>
</protein>
<keyword evidence="2" id="KW-1185">Reference proteome</keyword>
<dbReference type="Proteomes" id="UP000595278">
    <property type="component" value="Chromosome"/>
</dbReference>
<gene>
    <name evidence="1" type="ORF">JHT90_06825</name>
</gene>
<sequence length="217" mass="24164">MNYDDLLIWQYQDKPKARATIKLLADELNKSLTGLLSIPEALNINIATGKNLDLIGVRVGQSRVLKDFAPRALFGFVQTPEGLGFSKKGSGGGVFYRYGDPYLQSVVLSDDDYRFLIKCRIAKNYQTGTIPDIENMLNFLFEEGSAAFDGYDMSINVVIRGNNIAPFKRYAVTQLDMLPRPEGVRIKFYIGAPVNAFGFYGAKGAKGFNEGIFARYL</sequence>
<evidence type="ECO:0000313" key="1">
    <source>
        <dbReference type="EMBL" id="QQP86953.1"/>
    </source>
</evidence>
<evidence type="ECO:0000313" key="2">
    <source>
        <dbReference type="Proteomes" id="UP000595278"/>
    </source>
</evidence>